<protein>
    <recommendedName>
        <fullName evidence="4">C2H2-type domain-containing protein</fullName>
    </recommendedName>
</protein>
<evidence type="ECO:0000313" key="3">
    <source>
        <dbReference type="Proteomes" id="UP000241587"/>
    </source>
</evidence>
<feature type="compositionally biased region" description="Acidic residues" evidence="1">
    <location>
        <begin position="142"/>
        <end position="151"/>
    </location>
</feature>
<proteinExistence type="predicted"/>
<accession>A0A2T4GCG4</accession>
<sequence>MDQLPIPTIYITSPTGDRVPVLVFPFPGQAPEVEPWEWFISQFEEPKAEPETKDPSFEQEAEQAIEDAIYSHLPEAFAEFKSKRVPSAEFIPLHCRLCGKKFSLGSFRRHLGASRERGKYRLTCKGPQKLLQDAGVTWDPNIVEDEVESDDTDARPAEKKRRIEA</sequence>
<reference evidence="2 3" key="1">
    <citation type="submission" date="2018-02" db="EMBL/GenBank/DDBJ databases">
        <title>Fusarium culmorum secondary metabolites in fungal-bacterial-plant interactions.</title>
        <authorList>
            <person name="Schmidt R."/>
        </authorList>
    </citation>
    <scope>NUCLEOTIDE SEQUENCE [LARGE SCALE GENOMIC DNA]</scope>
    <source>
        <strain evidence="2 3">PV</strain>
    </source>
</reference>
<gene>
    <name evidence="2" type="ORF">FCULG_00012747</name>
</gene>
<evidence type="ECO:0008006" key="4">
    <source>
        <dbReference type="Google" id="ProtNLM"/>
    </source>
</evidence>
<feature type="region of interest" description="Disordered" evidence="1">
    <location>
        <begin position="141"/>
        <end position="165"/>
    </location>
</feature>
<dbReference type="AlphaFoldDB" id="A0A2T4GCG4"/>
<feature type="compositionally biased region" description="Basic and acidic residues" evidence="1">
    <location>
        <begin position="152"/>
        <end position="165"/>
    </location>
</feature>
<name>A0A2T4GCG4_FUSCU</name>
<dbReference type="OrthoDB" id="5097383at2759"/>
<dbReference type="EMBL" id="PVEM01000031">
    <property type="protein sequence ID" value="PTD01165.1"/>
    <property type="molecule type" value="Genomic_DNA"/>
</dbReference>
<evidence type="ECO:0000313" key="2">
    <source>
        <dbReference type="EMBL" id="PTD01165.1"/>
    </source>
</evidence>
<organism evidence="2 3">
    <name type="scientific">Fusarium culmorum</name>
    <dbReference type="NCBI Taxonomy" id="5516"/>
    <lineage>
        <taxon>Eukaryota</taxon>
        <taxon>Fungi</taxon>
        <taxon>Dikarya</taxon>
        <taxon>Ascomycota</taxon>
        <taxon>Pezizomycotina</taxon>
        <taxon>Sordariomycetes</taxon>
        <taxon>Hypocreomycetidae</taxon>
        <taxon>Hypocreales</taxon>
        <taxon>Nectriaceae</taxon>
        <taxon>Fusarium</taxon>
    </lineage>
</organism>
<keyword evidence="3" id="KW-1185">Reference proteome</keyword>
<dbReference type="Proteomes" id="UP000241587">
    <property type="component" value="Unassembled WGS sequence"/>
</dbReference>
<evidence type="ECO:0000256" key="1">
    <source>
        <dbReference type="SAM" id="MobiDB-lite"/>
    </source>
</evidence>
<comment type="caution">
    <text evidence="2">The sequence shown here is derived from an EMBL/GenBank/DDBJ whole genome shotgun (WGS) entry which is preliminary data.</text>
</comment>